<dbReference type="Proteomes" id="UP000000709">
    <property type="component" value="Unassembled WGS sequence"/>
</dbReference>
<gene>
    <name evidence="1" type="ORF">SPAPADRAFT_57969</name>
</gene>
<reference evidence="1 2" key="1">
    <citation type="journal article" date="2011" name="Proc. Natl. Acad. Sci. U.S.A.">
        <title>Comparative genomics of xylose-fermenting fungi for enhanced biofuel production.</title>
        <authorList>
            <person name="Wohlbach D.J."/>
            <person name="Kuo A."/>
            <person name="Sato T.K."/>
            <person name="Potts K.M."/>
            <person name="Salamov A.A."/>
            <person name="LaButti K.M."/>
            <person name="Sun H."/>
            <person name="Clum A."/>
            <person name="Pangilinan J.L."/>
            <person name="Lindquist E.A."/>
            <person name="Lucas S."/>
            <person name="Lapidus A."/>
            <person name="Jin M."/>
            <person name="Gunawan C."/>
            <person name="Balan V."/>
            <person name="Dale B.E."/>
            <person name="Jeffries T.W."/>
            <person name="Zinkel R."/>
            <person name="Barry K.W."/>
            <person name="Grigoriev I.V."/>
            <person name="Gasch A.P."/>
        </authorList>
    </citation>
    <scope>NUCLEOTIDE SEQUENCE [LARGE SCALE GENOMIC DNA]</scope>
    <source>
        <strain evidence="2">NRRL Y-27907 / 11-Y1</strain>
    </source>
</reference>
<evidence type="ECO:0000313" key="2">
    <source>
        <dbReference type="Proteomes" id="UP000000709"/>
    </source>
</evidence>
<organism evidence="2">
    <name type="scientific">Spathaspora passalidarum (strain NRRL Y-27907 / 11-Y1)</name>
    <dbReference type="NCBI Taxonomy" id="619300"/>
    <lineage>
        <taxon>Eukaryota</taxon>
        <taxon>Fungi</taxon>
        <taxon>Dikarya</taxon>
        <taxon>Ascomycota</taxon>
        <taxon>Saccharomycotina</taxon>
        <taxon>Pichiomycetes</taxon>
        <taxon>Debaryomycetaceae</taxon>
        <taxon>Spathaspora</taxon>
    </lineage>
</organism>
<dbReference type="InParanoid" id="G3AF87"/>
<sequence length="60" mass="6564">MKDENVSLNSKDCKYQIMNLNMSLLAIPQPPATLPPSEISPLLSSQLGYTLTDIAAHVCF</sequence>
<accession>G3AF87</accession>
<keyword evidence="2" id="KW-1185">Reference proteome</keyword>
<dbReference type="KEGG" id="spaa:SPAPADRAFT_57969"/>
<proteinExistence type="predicted"/>
<protein>
    <submittedName>
        <fullName evidence="1">Uncharacterized protein</fullName>
    </submittedName>
</protein>
<evidence type="ECO:0000313" key="1">
    <source>
        <dbReference type="EMBL" id="EGW34876.1"/>
    </source>
</evidence>
<dbReference type="HOGENOM" id="CLU_2943288_0_0_1"/>
<dbReference type="EMBL" id="GL996499">
    <property type="protein sequence ID" value="EGW34876.1"/>
    <property type="molecule type" value="Genomic_DNA"/>
</dbReference>
<dbReference type="GeneID" id="18872275"/>
<dbReference type="RefSeq" id="XP_007372288.1">
    <property type="nucleotide sequence ID" value="XM_007372226.1"/>
</dbReference>
<name>G3AF87_SPAPN</name>
<dbReference type="AlphaFoldDB" id="G3AF87"/>